<evidence type="ECO:0000313" key="1">
    <source>
        <dbReference type="Proteomes" id="UP000887576"/>
    </source>
</evidence>
<proteinExistence type="predicted"/>
<evidence type="ECO:0000313" key="2">
    <source>
        <dbReference type="WBParaSite" id="JU765_v2.g17329.t1"/>
    </source>
</evidence>
<sequence length="147" mass="17072">MKILFVISLIIVVSNCKYTEFPNPSSFEYTFICRNAPISPNARVLVREWTEMANWPPWPPTKWVHDDYTFPVPRDPYKYHEDKQRISFTIYEHADTNVGGTVEVEVFFMDICEGGSNAEYPTAYERVPKSGIFDMTPSNYKGPNCDR</sequence>
<name>A0AC34QKV6_9BILA</name>
<dbReference type="WBParaSite" id="JU765_v2.g17329.t1">
    <property type="protein sequence ID" value="JU765_v2.g17329.t1"/>
    <property type="gene ID" value="JU765_v2.g17329"/>
</dbReference>
<organism evidence="1 2">
    <name type="scientific">Panagrolaimus sp. JU765</name>
    <dbReference type="NCBI Taxonomy" id="591449"/>
    <lineage>
        <taxon>Eukaryota</taxon>
        <taxon>Metazoa</taxon>
        <taxon>Ecdysozoa</taxon>
        <taxon>Nematoda</taxon>
        <taxon>Chromadorea</taxon>
        <taxon>Rhabditida</taxon>
        <taxon>Tylenchina</taxon>
        <taxon>Panagrolaimomorpha</taxon>
        <taxon>Panagrolaimoidea</taxon>
        <taxon>Panagrolaimidae</taxon>
        <taxon>Panagrolaimus</taxon>
    </lineage>
</organism>
<dbReference type="Proteomes" id="UP000887576">
    <property type="component" value="Unplaced"/>
</dbReference>
<protein>
    <submittedName>
        <fullName evidence="2">Uncharacterized protein</fullName>
    </submittedName>
</protein>
<reference evidence="2" key="1">
    <citation type="submission" date="2022-11" db="UniProtKB">
        <authorList>
            <consortium name="WormBaseParasite"/>
        </authorList>
    </citation>
    <scope>IDENTIFICATION</scope>
</reference>
<accession>A0AC34QKV6</accession>